<feature type="transmembrane region" description="Helical" evidence="6">
    <location>
        <begin position="59"/>
        <end position="77"/>
    </location>
</feature>
<keyword evidence="4 6" id="KW-0472">Membrane</keyword>
<dbReference type="Proteomes" id="UP000800093">
    <property type="component" value="Unassembled WGS sequence"/>
</dbReference>
<dbReference type="PANTHER" id="PTHR33048">
    <property type="entry name" value="PTH11-LIKE INTEGRAL MEMBRANE PROTEIN (AFU_ORTHOLOGUE AFUA_5G11245)"/>
    <property type="match status" value="1"/>
</dbReference>
<sequence length="385" mass="42320">MATAVPNPDLIPAIPSSTAQQRARSFAGAAIALNIVAFGVFSGRMWTRSFPAFRLGPDDYFIAVAYVLVLTDSILLLKTVPFVFGSDPNKVTLADAIHSNYLAVVAQPIWAWSMACIKISVALMLLRLETEKLWRRLLWANIVVQLLLGTYNTLSQLLQCIPLKGAWDLLGVVDAKCWSKTAIRDNLICISVVNIITDFIFALIPISFLRKVQRPLRERVIIGILMALGLFAGAASIVKLVKALQFGRTDDPTLEGIEIGMWSCIEEQVGFIAACVPCLRSPFQRVLEYFGLVSTHDKSSYGHNYGQMYGSKHARSRKSAFGVSQSRIRMKSLRSPSADAHSEENILASSGAVAKNGEIWCTTELRLEDEEVNKPEGSSIKLDGA</sequence>
<evidence type="ECO:0000256" key="3">
    <source>
        <dbReference type="ARBA" id="ARBA00022989"/>
    </source>
</evidence>
<evidence type="ECO:0000256" key="6">
    <source>
        <dbReference type="SAM" id="Phobius"/>
    </source>
</evidence>
<evidence type="ECO:0000256" key="4">
    <source>
        <dbReference type="ARBA" id="ARBA00023136"/>
    </source>
</evidence>
<comment type="caution">
    <text evidence="8">The sequence shown here is derived from an EMBL/GenBank/DDBJ whole genome shotgun (WGS) entry which is preliminary data.</text>
</comment>
<feature type="transmembrane region" description="Helical" evidence="6">
    <location>
        <begin position="26"/>
        <end position="47"/>
    </location>
</feature>
<accession>A0A9P4KEB4</accession>
<dbReference type="InterPro" id="IPR049326">
    <property type="entry name" value="Rhodopsin_dom_fungi"/>
</dbReference>
<organism evidence="8 9">
    <name type="scientific">Lojkania enalia</name>
    <dbReference type="NCBI Taxonomy" id="147567"/>
    <lineage>
        <taxon>Eukaryota</taxon>
        <taxon>Fungi</taxon>
        <taxon>Dikarya</taxon>
        <taxon>Ascomycota</taxon>
        <taxon>Pezizomycotina</taxon>
        <taxon>Dothideomycetes</taxon>
        <taxon>Pleosporomycetidae</taxon>
        <taxon>Pleosporales</taxon>
        <taxon>Pleosporales incertae sedis</taxon>
        <taxon>Lojkania</taxon>
    </lineage>
</organism>
<dbReference type="InterPro" id="IPR052337">
    <property type="entry name" value="SAT4-like"/>
</dbReference>
<proteinExistence type="inferred from homology"/>
<feature type="transmembrane region" description="Helical" evidence="6">
    <location>
        <begin position="220"/>
        <end position="241"/>
    </location>
</feature>
<feature type="domain" description="Rhodopsin" evidence="7">
    <location>
        <begin position="44"/>
        <end position="285"/>
    </location>
</feature>
<evidence type="ECO:0000256" key="5">
    <source>
        <dbReference type="ARBA" id="ARBA00038359"/>
    </source>
</evidence>
<dbReference type="GO" id="GO:0016020">
    <property type="term" value="C:membrane"/>
    <property type="evidence" value="ECO:0007669"/>
    <property type="project" value="UniProtKB-SubCell"/>
</dbReference>
<evidence type="ECO:0000313" key="9">
    <source>
        <dbReference type="Proteomes" id="UP000800093"/>
    </source>
</evidence>
<reference evidence="9" key="1">
    <citation type="journal article" date="2020" name="Stud. Mycol.">
        <title>101 Dothideomycetes genomes: A test case for predicting lifestyles and emergence of pathogens.</title>
        <authorList>
            <person name="Haridas S."/>
            <person name="Albert R."/>
            <person name="Binder M."/>
            <person name="Bloem J."/>
            <person name="LaButti K."/>
            <person name="Salamov A."/>
            <person name="Andreopoulos B."/>
            <person name="Baker S."/>
            <person name="Barry K."/>
            <person name="Bills G."/>
            <person name="Bluhm B."/>
            <person name="Cannon C."/>
            <person name="Castanera R."/>
            <person name="Culley D."/>
            <person name="Daum C."/>
            <person name="Ezra D."/>
            <person name="Gonzalez J."/>
            <person name="Henrissat B."/>
            <person name="Kuo A."/>
            <person name="Liang C."/>
            <person name="Lipzen A."/>
            <person name="Lutzoni F."/>
            <person name="Magnuson J."/>
            <person name="Mondo S."/>
            <person name="Nolan M."/>
            <person name="Ohm R."/>
            <person name="Pangilinan J."/>
            <person name="Park H.-J."/>
            <person name="Ramirez L."/>
            <person name="Alfaro M."/>
            <person name="Sun H."/>
            <person name="Tritt A."/>
            <person name="Yoshinaga Y."/>
            <person name="Zwiers L.-H."/>
            <person name="Turgeon B."/>
            <person name="Goodwin S."/>
            <person name="Spatafora J."/>
            <person name="Crous P."/>
            <person name="Grigoriev I."/>
        </authorList>
    </citation>
    <scope>NUCLEOTIDE SEQUENCE [LARGE SCALE GENOMIC DNA]</scope>
    <source>
        <strain evidence="9">CBS 304.66</strain>
    </source>
</reference>
<gene>
    <name evidence="8" type="ORF">CC78DRAFT_559561</name>
</gene>
<evidence type="ECO:0000256" key="1">
    <source>
        <dbReference type="ARBA" id="ARBA00004141"/>
    </source>
</evidence>
<keyword evidence="3 6" id="KW-1133">Transmembrane helix</keyword>
<dbReference type="Pfam" id="PF20684">
    <property type="entry name" value="Fung_rhodopsin"/>
    <property type="match status" value="1"/>
</dbReference>
<dbReference type="AlphaFoldDB" id="A0A9P4KEB4"/>
<comment type="similarity">
    <text evidence="5">Belongs to the SAT4 family.</text>
</comment>
<name>A0A9P4KEB4_9PLEO</name>
<dbReference type="PANTHER" id="PTHR33048:SF129">
    <property type="entry name" value="INTEGRAL MEMBRANE PROTEIN-RELATED"/>
    <property type="match status" value="1"/>
</dbReference>
<keyword evidence="9" id="KW-1185">Reference proteome</keyword>
<evidence type="ECO:0000256" key="2">
    <source>
        <dbReference type="ARBA" id="ARBA00022692"/>
    </source>
</evidence>
<protein>
    <recommendedName>
        <fullName evidence="7">Rhodopsin domain-containing protein</fullName>
    </recommendedName>
</protein>
<feature type="transmembrane region" description="Helical" evidence="6">
    <location>
        <begin position="187"/>
        <end position="208"/>
    </location>
</feature>
<keyword evidence="2 6" id="KW-0812">Transmembrane</keyword>
<dbReference type="EMBL" id="ML986601">
    <property type="protein sequence ID" value="KAF2266118.1"/>
    <property type="molecule type" value="Genomic_DNA"/>
</dbReference>
<feature type="transmembrane region" description="Helical" evidence="6">
    <location>
        <begin position="109"/>
        <end position="128"/>
    </location>
</feature>
<evidence type="ECO:0000313" key="8">
    <source>
        <dbReference type="EMBL" id="KAF2266118.1"/>
    </source>
</evidence>
<evidence type="ECO:0000259" key="7">
    <source>
        <dbReference type="Pfam" id="PF20684"/>
    </source>
</evidence>
<dbReference type="OrthoDB" id="5022096at2759"/>
<comment type="subcellular location">
    <subcellularLocation>
        <location evidence="1">Membrane</location>
        <topology evidence="1">Multi-pass membrane protein</topology>
    </subcellularLocation>
</comment>